<dbReference type="AlphaFoldDB" id="A0A1H3E0D9"/>
<dbReference type="RefSeq" id="WP_092892099.1">
    <property type="nucleotide sequence ID" value="NZ_CP061501.1"/>
</dbReference>
<evidence type="ECO:0000313" key="3">
    <source>
        <dbReference type="Proteomes" id="UP000198539"/>
    </source>
</evidence>
<evidence type="ECO:0000256" key="1">
    <source>
        <dbReference type="SAM" id="Phobius"/>
    </source>
</evidence>
<name>A0A1H3E0D9_9RHOB</name>
<feature type="transmembrane region" description="Helical" evidence="1">
    <location>
        <begin position="135"/>
        <end position="153"/>
    </location>
</feature>
<gene>
    <name evidence="2" type="ORF">SAMN04488238_1179</name>
</gene>
<keyword evidence="1" id="KW-0472">Membrane</keyword>
<feature type="transmembrane region" description="Helical" evidence="1">
    <location>
        <begin position="6"/>
        <end position="25"/>
    </location>
</feature>
<accession>A0A1H3E0D9</accession>
<keyword evidence="1" id="KW-0812">Transmembrane</keyword>
<keyword evidence="3" id="KW-1185">Reference proteome</keyword>
<sequence length="158" mass="17820">MDFTTSWIGFIGLLIEVAGLGFLFFELMRSKRADHREQSISAFRKLLEEDALELHIRTHRSFATTVGAMQKLSEMKTDPLTDAVWNAFSANLKEASESLMSTQKLEEMSTRKTVASAETLRSFERMEKEAKRLRGIAAVGIAFVLFGASLQLLDLWVV</sequence>
<protein>
    <submittedName>
        <fullName evidence="2">Uncharacterized protein</fullName>
    </submittedName>
</protein>
<organism evidence="2 3">
    <name type="scientific">Roseicitreum antarcticum</name>
    <dbReference type="NCBI Taxonomy" id="564137"/>
    <lineage>
        <taxon>Bacteria</taxon>
        <taxon>Pseudomonadati</taxon>
        <taxon>Pseudomonadota</taxon>
        <taxon>Alphaproteobacteria</taxon>
        <taxon>Rhodobacterales</taxon>
        <taxon>Paracoccaceae</taxon>
        <taxon>Roseicitreum</taxon>
    </lineage>
</organism>
<reference evidence="2 3" key="1">
    <citation type="submission" date="2016-10" db="EMBL/GenBank/DDBJ databases">
        <authorList>
            <person name="de Groot N.N."/>
        </authorList>
    </citation>
    <scope>NUCLEOTIDE SEQUENCE [LARGE SCALE GENOMIC DNA]</scope>
    <source>
        <strain evidence="2 3">CGMCC 1.8894</strain>
    </source>
</reference>
<evidence type="ECO:0000313" key="2">
    <source>
        <dbReference type="EMBL" id="SDX72163.1"/>
    </source>
</evidence>
<proteinExistence type="predicted"/>
<dbReference type="Proteomes" id="UP000198539">
    <property type="component" value="Unassembled WGS sequence"/>
</dbReference>
<dbReference type="EMBL" id="FNOM01000017">
    <property type="protein sequence ID" value="SDX72163.1"/>
    <property type="molecule type" value="Genomic_DNA"/>
</dbReference>
<dbReference type="STRING" id="564137.SAMN04488238_1179"/>
<keyword evidence="1" id="KW-1133">Transmembrane helix</keyword>